<name>A0A1C3ERC4_9GAMM</name>
<evidence type="ECO:0000313" key="2">
    <source>
        <dbReference type="EMBL" id="ODA35787.1"/>
    </source>
</evidence>
<protein>
    <recommendedName>
        <fullName evidence="4">Transporter</fullName>
    </recommendedName>
</protein>
<dbReference type="GO" id="GO:0015627">
    <property type="term" value="C:type II protein secretion system complex"/>
    <property type="evidence" value="ECO:0007669"/>
    <property type="project" value="TreeGrafter"/>
</dbReference>
<keyword evidence="1" id="KW-0732">Signal</keyword>
<dbReference type="OrthoDB" id="7510573at2"/>
<gene>
    <name evidence="2" type="ORF">A8L45_01750</name>
</gene>
<sequence length="94" mass="10329">MKHIISAIILSFAVLLTPVALAEQSEAAKVEQVNINTADLEELDKILIGIGEKKAQAIIDYRLEFGQFTTIEDLSKVKGIGEATVEKNRHLIVL</sequence>
<dbReference type="InterPro" id="IPR010994">
    <property type="entry name" value="RuvA_2-like"/>
</dbReference>
<feature type="signal peptide" evidence="1">
    <location>
        <begin position="1"/>
        <end position="22"/>
    </location>
</feature>
<keyword evidence="3" id="KW-1185">Reference proteome</keyword>
<feature type="chain" id="PRO_5008673342" description="Transporter" evidence="1">
    <location>
        <begin position="23"/>
        <end position="94"/>
    </location>
</feature>
<dbReference type="PANTHER" id="PTHR21180">
    <property type="entry name" value="ENDONUCLEASE/EXONUCLEASE/PHOSPHATASE FAMILY DOMAIN-CONTAINING PROTEIN 1"/>
    <property type="match status" value="1"/>
</dbReference>
<accession>A0A1C3ERC4</accession>
<evidence type="ECO:0008006" key="4">
    <source>
        <dbReference type="Google" id="ProtNLM"/>
    </source>
</evidence>
<dbReference type="Pfam" id="PF12836">
    <property type="entry name" value="HHH_3"/>
    <property type="match status" value="1"/>
</dbReference>
<dbReference type="AlphaFoldDB" id="A0A1C3ERC4"/>
<evidence type="ECO:0000256" key="1">
    <source>
        <dbReference type="SAM" id="SignalP"/>
    </source>
</evidence>
<dbReference type="Proteomes" id="UP000094936">
    <property type="component" value="Unassembled WGS sequence"/>
</dbReference>
<dbReference type="GO" id="GO:0015628">
    <property type="term" value="P:protein secretion by the type II secretion system"/>
    <property type="evidence" value="ECO:0007669"/>
    <property type="project" value="TreeGrafter"/>
</dbReference>
<dbReference type="SUPFAM" id="SSF47781">
    <property type="entry name" value="RuvA domain 2-like"/>
    <property type="match status" value="1"/>
</dbReference>
<dbReference type="RefSeq" id="WP_068898590.1">
    <property type="nucleotide sequence ID" value="NZ_JBHUIF010000032.1"/>
</dbReference>
<dbReference type="EMBL" id="LYBM01000002">
    <property type="protein sequence ID" value="ODA35787.1"/>
    <property type="molecule type" value="Genomic_DNA"/>
</dbReference>
<dbReference type="Gene3D" id="1.10.150.320">
    <property type="entry name" value="Photosystem II 12 kDa extrinsic protein"/>
    <property type="match status" value="1"/>
</dbReference>
<dbReference type="STRING" id="1080227.A8L45_01750"/>
<organism evidence="2 3">
    <name type="scientific">Veronia pacifica</name>
    <dbReference type="NCBI Taxonomy" id="1080227"/>
    <lineage>
        <taxon>Bacteria</taxon>
        <taxon>Pseudomonadati</taxon>
        <taxon>Pseudomonadota</taxon>
        <taxon>Gammaproteobacteria</taxon>
        <taxon>Vibrionales</taxon>
        <taxon>Vibrionaceae</taxon>
        <taxon>Veronia</taxon>
    </lineage>
</organism>
<comment type="caution">
    <text evidence="2">The sequence shown here is derived from an EMBL/GenBank/DDBJ whole genome shotgun (WGS) entry which is preliminary data.</text>
</comment>
<dbReference type="InterPro" id="IPR004509">
    <property type="entry name" value="Competence_ComEA_HhH"/>
</dbReference>
<dbReference type="NCBIfam" id="TIGR00426">
    <property type="entry name" value="competence protein ComEA helix-hairpin-helix repeat region"/>
    <property type="match status" value="1"/>
</dbReference>
<proteinExistence type="predicted"/>
<reference evidence="2 3" key="1">
    <citation type="submission" date="2016-05" db="EMBL/GenBank/DDBJ databases">
        <title>Genomic Taxonomy of the Vibrionaceae.</title>
        <authorList>
            <person name="Gomez-Gil B."/>
            <person name="Enciso-Ibarra J."/>
        </authorList>
    </citation>
    <scope>NUCLEOTIDE SEQUENCE [LARGE SCALE GENOMIC DNA]</scope>
    <source>
        <strain evidence="2 3">CAIM 1920</strain>
    </source>
</reference>
<dbReference type="InterPro" id="IPR051675">
    <property type="entry name" value="Endo/Exo/Phosphatase_dom_1"/>
</dbReference>
<dbReference type="PANTHER" id="PTHR21180:SF32">
    <property type="entry name" value="ENDONUCLEASE_EXONUCLEASE_PHOSPHATASE FAMILY DOMAIN-CONTAINING PROTEIN 1"/>
    <property type="match status" value="1"/>
</dbReference>
<evidence type="ECO:0000313" key="3">
    <source>
        <dbReference type="Proteomes" id="UP000094936"/>
    </source>
</evidence>